<dbReference type="Proteomes" id="UP000283509">
    <property type="component" value="Unassembled WGS sequence"/>
</dbReference>
<gene>
    <name evidence="3" type="ORF">C7M84_002906</name>
</gene>
<feature type="compositionally biased region" description="Pro residues" evidence="1">
    <location>
        <begin position="78"/>
        <end position="90"/>
    </location>
</feature>
<protein>
    <submittedName>
        <fullName evidence="3">Uncharacterized protein</fullName>
    </submittedName>
</protein>
<feature type="non-terminal residue" evidence="3">
    <location>
        <position position="1"/>
    </location>
</feature>
<proteinExistence type="predicted"/>
<keyword evidence="2" id="KW-0472">Membrane</keyword>
<evidence type="ECO:0000313" key="4">
    <source>
        <dbReference type="Proteomes" id="UP000283509"/>
    </source>
</evidence>
<dbReference type="AlphaFoldDB" id="A0A3R7MCQ8"/>
<evidence type="ECO:0000313" key="3">
    <source>
        <dbReference type="EMBL" id="ROT78385.1"/>
    </source>
</evidence>
<keyword evidence="4" id="KW-1185">Reference proteome</keyword>
<feature type="compositionally biased region" description="Polar residues" evidence="1">
    <location>
        <begin position="67"/>
        <end position="76"/>
    </location>
</feature>
<comment type="caution">
    <text evidence="3">The sequence shown here is derived from an EMBL/GenBank/DDBJ whole genome shotgun (WGS) entry which is preliminary data.</text>
</comment>
<name>A0A3R7MCQ8_PENVA</name>
<feature type="region of interest" description="Disordered" evidence="1">
    <location>
        <begin position="67"/>
        <end position="115"/>
    </location>
</feature>
<keyword evidence="2" id="KW-1133">Transmembrane helix</keyword>
<keyword evidence="2" id="KW-0812">Transmembrane</keyword>
<feature type="compositionally biased region" description="Polar residues" evidence="1">
    <location>
        <begin position="106"/>
        <end position="115"/>
    </location>
</feature>
<evidence type="ECO:0000256" key="1">
    <source>
        <dbReference type="SAM" id="MobiDB-lite"/>
    </source>
</evidence>
<organism evidence="3 4">
    <name type="scientific">Penaeus vannamei</name>
    <name type="common">Whiteleg shrimp</name>
    <name type="synonym">Litopenaeus vannamei</name>
    <dbReference type="NCBI Taxonomy" id="6689"/>
    <lineage>
        <taxon>Eukaryota</taxon>
        <taxon>Metazoa</taxon>
        <taxon>Ecdysozoa</taxon>
        <taxon>Arthropoda</taxon>
        <taxon>Crustacea</taxon>
        <taxon>Multicrustacea</taxon>
        <taxon>Malacostraca</taxon>
        <taxon>Eumalacostraca</taxon>
        <taxon>Eucarida</taxon>
        <taxon>Decapoda</taxon>
        <taxon>Dendrobranchiata</taxon>
        <taxon>Penaeoidea</taxon>
        <taxon>Penaeidae</taxon>
        <taxon>Penaeus</taxon>
    </lineage>
</organism>
<reference evidence="3 4" key="1">
    <citation type="submission" date="2018-04" db="EMBL/GenBank/DDBJ databases">
        <authorList>
            <person name="Zhang X."/>
            <person name="Yuan J."/>
            <person name="Li F."/>
            <person name="Xiang J."/>
        </authorList>
    </citation>
    <scope>NUCLEOTIDE SEQUENCE [LARGE SCALE GENOMIC DNA]</scope>
    <source>
        <tissue evidence="3">Muscle</tissue>
    </source>
</reference>
<evidence type="ECO:0000256" key="2">
    <source>
        <dbReference type="SAM" id="Phobius"/>
    </source>
</evidence>
<accession>A0A3R7MCQ8</accession>
<feature type="transmembrane region" description="Helical" evidence="2">
    <location>
        <begin position="14"/>
        <end position="38"/>
    </location>
</feature>
<sequence>LDHASVVRLYVVEVVGLVASLPCLAAAVVALLSAALAARAACPPKTKTQTPLVLYLPRWGERGYGMNEQTIIQSGARSPPPLPPAPPTSPPANHRDDRANSPPPSYNQIAEESYA</sequence>
<dbReference type="EMBL" id="QCYY01001389">
    <property type="protein sequence ID" value="ROT78385.1"/>
    <property type="molecule type" value="Genomic_DNA"/>
</dbReference>
<reference evidence="3 4" key="2">
    <citation type="submission" date="2019-01" db="EMBL/GenBank/DDBJ databases">
        <title>The decoding of complex shrimp genome reveals the adaptation for benthos swimmer, frequently molting mechanism and breeding impact on genome.</title>
        <authorList>
            <person name="Sun Y."/>
            <person name="Gao Y."/>
            <person name="Yu Y."/>
        </authorList>
    </citation>
    <scope>NUCLEOTIDE SEQUENCE [LARGE SCALE GENOMIC DNA]</scope>
    <source>
        <tissue evidence="3">Muscle</tissue>
    </source>
</reference>